<keyword evidence="3" id="KW-1185">Reference proteome</keyword>
<accession>A0A9Q1G1Z1</accession>
<comment type="caution">
    <text evidence="2">The sequence shown here is derived from an EMBL/GenBank/DDBJ whole genome shotgun (WGS) entry which is preliminary data.</text>
</comment>
<evidence type="ECO:0000313" key="3">
    <source>
        <dbReference type="Proteomes" id="UP001152622"/>
    </source>
</evidence>
<evidence type="ECO:0000256" key="1">
    <source>
        <dbReference type="SAM" id="MobiDB-lite"/>
    </source>
</evidence>
<name>A0A9Q1G1Z1_SYNKA</name>
<organism evidence="2 3">
    <name type="scientific">Synaphobranchus kaupii</name>
    <name type="common">Kaup's arrowtooth eel</name>
    <dbReference type="NCBI Taxonomy" id="118154"/>
    <lineage>
        <taxon>Eukaryota</taxon>
        <taxon>Metazoa</taxon>
        <taxon>Chordata</taxon>
        <taxon>Craniata</taxon>
        <taxon>Vertebrata</taxon>
        <taxon>Euteleostomi</taxon>
        <taxon>Actinopterygii</taxon>
        <taxon>Neopterygii</taxon>
        <taxon>Teleostei</taxon>
        <taxon>Anguilliformes</taxon>
        <taxon>Synaphobranchidae</taxon>
        <taxon>Synaphobranchus</taxon>
    </lineage>
</organism>
<feature type="compositionally biased region" description="Polar residues" evidence="1">
    <location>
        <begin position="45"/>
        <end position="56"/>
    </location>
</feature>
<dbReference type="Proteomes" id="UP001152622">
    <property type="component" value="Chromosome 2"/>
</dbReference>
<sequence length="85" mass="8775">MAVSALPDPVPPHALRVWPPVASGQRTPGFGANGTAQPDGGQSGAGPQTTEPQCSLNPQLLQKALPLFPETAKRSPDEARFCSAT</sequence>
<evidence type="ECO:0000313" key="2">
    <source>
        <dbReference type="EMBL" id="KAJ8373988.1"/>
    </source>
</evidence>
<dbReference type="AlphaFoldDB" id="A0A9Q1G1Z1"/>
<dbReference type="EMBL" id="JAINUF010000002">
    <property type="protein sequence ID" value="KAJ8373988.1"/>
    <property type="molecule type" value="Genomic_DNA"/>
</dbReference>
<protein>
    <submittedName>
        <fullName evidence="2">Uncharacterized protein</fullName>
    </submittedName>
</protein>
<proteinExistence type="predicted"/>
<feature type="region of interest" description="Disordered" evidence="1">
    <location>
        <begin position="1"/>
        <end position="56"/>
    </location>
</feature>
<gene>
    <name evidence="2" type="ORF">SKAU_G00045680</name>
</gene>
<reference evidence="2" key="1">
    <citation type="journal article" date="2023" name="Science">
        <title>Genome structures resolve the early diversification of teleost fishes.</title>
        <authorList>
            <person name="Parey E."/>
            <person name="Louis A."/>
            <person name="Montfort J."/>
            <person name="Bouchez O."/>
            <person name="Roques C."/>
            <person name="Iampietro C."/>
            <person name="Lluch J."/>
            <person name="Castinel A."/>
            <person name="Donnadieu C."/>
            <person name="Desvignes T."/>
            <person name="Floi Bucao C."/>
            <person name="Jouanno E."/>
            <person name="Wen M."/>
            <person name="Mejri S."/>
            <person name="Dirks R."/>
            <person name="Jansen H."/>
            <person name="Henkel C."/>
            <person name="Chen W.J."/>
            <person name="Zahm M."/>
            <person name="Cabau C."/>
            <person name="Klopp C."/>
            <person name="Thompson A.W."/>
            <person name="Robinson-Rechavi M."/>
            <person name="Braasch I."/>
            <person name="Lecointre G."/>
            <person name="Bobe J."/>
            <person name="Postlethwait J.H."/>
            <person name="Berthelot C."/>
            <person name="Roest Crollius H."/>
            <person name="Guiguen Y."/>
        </authorList>
    </citation>
    <scope>NUCLEOTIDE SEQUENCE</scope>
    <source>
        <strain evidence="2">WJC10195</strain>
    </source>
</reference>